<dbReference type="GO" id="GO:0016747">
    <property type="term" value="F:acyltransferase activity, transferring groups other than amino-acyl groups"/>
    <property type="evidence" value="ECO:0007669"/>
    <property type="project" value="InterPro"/>
</dbReference>
<dbReference type="EMBL" id="CP016094">
    <property type="protein sequence ID" value="AOS44704.1"/>
    <property type="molecule type" value="Genomic_DNA"/>
</dbReference>
<dbReference type="PROSITE" id="PS51186">
    <property type="entry name" value="GNAT"/>
    <property type="match status" value="1"/>
</dbReference>
<gene>
    <name evidence="4" type="primary">ysnE</name>
    <name evidence="4" type="ORF">Verru16b_01771</name>
</gene>
<dbReference type="InterPro" id="IPR050832">
    <property type="entry name" value="Bact_Acetyltransf"/>
</dbReference>
<name>A0A1D8AUX6_9BACT</name>
<dbReference type="Pfam" id="PF00583">
    <property type="entry name" value="Acetyltransf_1"/>
    <property type="match status" value="1"/>
</dbReference>
<evidence type="ECO:0000256" key="2">
    <source>
        <dbReference type="ARBA" id="ARBA00023315"/>
    </source>
</evidence>
<dbReference type="InterPro" id="IPR000182">
    <property type="entry name" value="GNAT_dom"/>
</dbReference>
<reference evidence="4 5" key="1">
    <citation type="submission" date="2016-06" db="EMBL/GenBank/DDBJ databases">
        <title>Three novel species with peptidoglycan cell walls form the new genus Lacunisphaera gen. nov. in the family Opitutaceae of the verrucomicrobial subdivision 4.</title>
        <authorList>
            <person name="Rast P."/>
            <person name="Gloeckner I."/>
            <person name="Jogler M."/>
            <person name="Boedeker C."/>
            <person name="Jeske O."/>
            <person name="Wiegand S."/>
            <person name="Reinhardt R."/>
            <person name="Schumann P."/>
            <person name="Rohde M."/>
            <person name="Spring S."/>
            <person name="Gloeckner F.O."/>
            <person name="Jogler C."/>
        </authorList>
    </citation>
    <scope>NUCLEOTIDE SEQUENCE [LARGE SCALE GENOMIC DNA]</scope>
    <source>
        <strain evidence="4 5">IG16b</strain>
    </source>
</reference>
<keyword evidence="1 4" id="KW-0808">Transferase</keyword>
<dbReference type="RefSeq" id="WP_069961929.1">
    <property type="nucleotide sequence ID" value="NZ_CP016094.1"/>
</dbReference>
<dbReference type="KEGG" id="obg:Verru16b_01771"/>
<dbReference type="PANTHER" id="PTHR43877">
    <property type="entry name" value="AMINOALKYLPHOSPHONATE N-ACETYLTRANSFERASE-RELATED-RELATED"/>
    <property type="match status" value="1"/>
</dbReference>
<dbReference type="STRING" id="1838286.Verru16b_01771"/>
<evidence type="ECO:0000256" key="1">
    <source>
        <dbReference type="ARBA" id="ARBA00022679"/>
    </source>
</evidence>
<sequence length="154" mass="17170">MTVSITAERPDTADATALINELEDHLASLYPAESRHGFSVQKLIDQGVAFFVLRADGRPAGCGGILLVGREYGELKRMYVRPEFRGRKFGERLIARLAEHAVGHGLTTLRLETGTQQHAAIALYERVGFRAISPFPPYFADPHSRCYEMKLIPE</sequence>
<evidence type="ECO:0000313" key="5">
    <source>
        <dbReference type="Proteomes" id="UP000095228"/>
    </source>
</evidence>
<evidence type="ECO:0000313" key="4">
    <source>
        <dbReference type="EMBL" id="AOS44704.1"/>
    </source>
</evidence>
<protein>
    <submittedName>
        <fullName evidence="4">Putative N-acetyltransferase YsnE</fullName>
        <ecNumber evidence="4">2.3.1.-</ecNumber>
    </submittedName>
</protein>
<dbReference type="InterPro" id="IPR016181">
    <property type="entry name" value="Acyl_CoA_acyltransferase"/>
</dbReference>
<dbReference type="Gene3D" id="3.40.630.30">
    <property type="match status" value="1"/>
</dbReference>
<dbReference type="SUPFAM" id="SSF55729">
    <property type="entry name" value="Acyl-CoA N-acyltransferases (Nat)"/>
    <property type="match status" value="1"/>
</dbReference>
<keyword evidence="5" id="KW-1185">Reference proteome</keyword>
<dbReference type="Proteomes" id="UP000095228">
    <property type="component" value="Chromosome"/>
</dbReference>
<dbReference type="PANTHER" id="PTHR43877:SF2">
    <property type="entry name" value="AMINOALKYLPHOSPHONATE N-ACETYLTRANSFERASE-RELATED"/>
    <property type="match status" value="1"/>
</dbReference>
<keyword evidence="2 4" id="KW-0012">Acyltransferase</keyword>
<dbReference type="EC" id="2.3.1.-" evidence="4"/>
<feature type="domain" description="N-acetyltransferase" evidence="3">
    <location>
        <begin position="6"/>
        <end position="153"/>
    </location>
</feature>
<accession>A0A1D8AUX6</accession>
<dbReference type="CDD" id="cd04301">
    <property type="entry name" value="NAT_SF"/>
    <property type="match status" value="1"/>
</dbReference>
<dbReference type="AlphaFoldDB" id="A0A1D8AUX6"/>
<organism evidence="4 5">
    <name type="scientific">Lacunisphaera limnophila</name>
    <dbReference type="NCBI Taxonomy" id="1838286"/>
    <lineage>
        <taxon>Bacteria</taxon>
        <taxon>Pseudomonadati</taxon>
        <taxon>Verrucomicrobiota</taxon>
        <taxon>Opitutia</taxon>
        <taxon>Opitutales</taxon>
        <taxon>Opitutaceae</taxon>
        <taxon>Lacunisphaera</taxon>
    </lineage>
</organism>
<evidence type="ECO:0000259" key="3">
    <source>
        <dbReference type="PROSITE" id="PS51186"/>
    </source>
</evidence>
<dbReference type="OrthoDB" id="67353at2"/>
<proteinExistence type="predicted"/>